<evidence type="ECO:0000256" key="1">
    <source>
        <dbReference type="ARBA" id="ARBA00004651"/>
    </source>
</evidence>
<keyword evidence="5 8" id="KW-1133">Transmembrane helix</keyword>
<feature type="transmembrane region" description="Helical" evidence="8">
    <location>
        <begin position="200"/>
        <end position="220"/>
    </location>
</feature>
<name>A0A348WQF3_9GAMM</name>
<dbReference type="GO" id="GO:0005886">
    <property type="term" value="C:plasma membrane"/>
    <property type="evidence" value="ECO:0007669"/>
    <property type="project" value="UniProtKB-SubCell"/>
</dbReference>
<dbReference type="STRING" id="314276.OS145_07197"/>
<evidence type="ECO:0000256" key="3">
    <source>
        <dbReference type="ARBA" id="ARBA00022475"/>
    </source>
</evidence>
<dbReference type="AlphaFoldDB" id="A0A348WQF3"/>
<comment type="similarity">
    <text evidence="7">Belongs to the binding-protein-dependent transport system permease family. OppBC subfamily.</text>
</comment>
<accession>A0A348WQF3</accession>
<proteinExistence type="inferred from homology"/>
<dbReference type="Gene3D" id="1.10.3720.10">
    <property type="entry name" value="MetI-like"/>
    <property type="match status" value="1"/>
</dbReference>
<comment type="subcellular location">
    <subcellularLocation>
        <location evidence="1 8">Cell membrane</location>
        <topology evidence="1 8">Multi-pass membrane protein</topology>
    </subcellularLocation>
</comment>
<evidence type="ECO:0000313" key="10">
    <source>
        <dbReference type="EMBL" id="HAR56765.1"/>
    </source>
</evidence>
<dbReference type="InterPro" id="IPR035906">
    <property type="entry name" value="MetI-like_sf"/>
</dbReference>
<keyword evidence="4 8" id="KW-0812">Transmembrane</keyword>
<evidence type="ECO:0000256" key="6">
    <source>
        <dbReference type="ARBA" id="ARBA00023136"/>
    </source>
</evidence>
<dbReference type="InterPro" id="IPR000515">
    <property type="entry name" value="MetI-like"/>
</dbReference>
<evidence type="ECO:0000256" key="5">
    <source>
        <dbReference type="ARBA" id="ARBA00022989"/>
    </source>
</evidence>
<protein>
    <submittedName>
        <fullName evidence="10">ABC transporter permease</fullName>
    </submittedName>
</protein>
<feature type="domain" description="ABC transmembrane type-1" evidence="9">
    <location>
        <begin position="95"/>
        <end position="323"/>
    </location>
</feature>
<feature type="transmembrane region" description="Helical" evidence="8">
    <location>
        <begin position="131"/>
        <end position="157"/>
    </location>
</feature>
<dbReference type="SUPFAM" id="SSF161098">
    <property type="entry name" value="MetI-like"/>
    <property type="match status" value="1"/>
</dbReference>
<dbReference type="EMBL" id="DMUP01000195">
    <property type="protein sequence ID" value="HAR56765.1"/>
    <property type="molecule type" value="Genomic_DNA"/>
</dbReference>
<reference evidence="10 11" key="1">
    <citation type="journal article" date="2018" name="Nat. Biotechnol.">
        <title>A standardized bacterial taxonomy based on genome phylogeny substantially revises the tree of life.</title>
        <authorList>
            <person name="Parks D.H."/>
            <person name="Chuvochina M."/>
            <person name="Waite D.W."/>
            <person name="Rinke C."/>
            <person name="Skarshewski A."/>
            <person name="Chaumeil P.A."/>
            <person name="Hugenholtz P."/>
        </authorList>
    </citation>
    <scope>NUCLEOTIDE SEQUENCE [LARGE SCALE GENOMIC DNA]</scope>
    <source>
        <strain evidence="10">UBA9360</strain>
    </source>
</reference>
<dbReference type="RefSeq" id="WP_006956023.1">
    <property type="nucleotide sequence ID" value="NZ_DAIRLQ010000004.1"/>
</dbReference>
<dbReference type="PROSITE" id="PS50928">
    <property type="entry name" value="ABC_TM1"/>
    <property type="match status" value="1"/>
</dbReference>
<sequence length="342" mass="38699">MTRYLMTRLFYFFLALLVLSVVTFSLNWLFPGDPLTNMSGIRDGQAAYNATLESRAFDSTVIQQYVNYLAHITQFDWGLSLSTGNDVWQDAATYLVVSAELVLLSFALAVLIGLPLGMLAANYFRHNLDKFILTSAMTGYSIPVFWLAQLLILLFAVQIEWLPITGQINPLYAIDSITGSVIIDILLSDSQYKLAALQDALLHLVLPVLTLSSLPSMLLLRITRNQTIEVLQKPYVKAARARGLSQKRLLFKHALPNVLQDVLPQMTFIFGLMMANLVIVEHIFNWPGAGAWLLKAIIERDYPIIQMVLFTLMGLILVLNLLVEIYRGWRFPMTREERYGGY</sequence>
<evidence type="ECO:0000256" key="2">
    <source>
        <dbReference type="ARBA" id="ARBA00022448"/>
    </source>
</evidence>
<evidence type="ECO:0000313" key="11">
    <source>
        <dbReference type="Proteomes" id="UP000262878"/>
    </source>
</evidence>
<evidence type="ECO:0000256" key="4">
    <source>
        <dbReference type="ARBA" id="ARBA00022692"/>
    </source>
</evidence>
<dbReference type="CDD" id="cd06261">
    <property type="entry name" value="TM_PBP2"/>
    <property type="match status" value="1"/>
</dbReference>
<feature type="transmembrane region" description="Helical" evidence="8">
    <location>
        <begin position="9"/>
        <end position="30"/>
    </location>
</feature>
<feature type="transmembrane region" description="Helical" evidence="8">
    <location>
        <begin position="262"/>
        <end position="284"/>
    </location>
</feature>
<dbReference type="Pfam" id="PF19300">
    <property type="entry name" value="BPD_transp_1_N"/>
    <property type="match status" value="1"/>
</dbReference>
<evidence type="ECO:0000256" key="7">
    <source>
        <dbReference type="ARBA" id="ARBA00024202"/>
    </source>
</evidence>
<feature type="transmembrane region" description="Helical" evidence="8">
    <location>
        <begin position="304"/>
        <end position="323"/>
    </location>
</feature>
<dbReference type="Pfam" id="PF00528">
    <property type="entry name" value="BPD_transp_1"/>
    <property type="match status" value="1"/>
</dbReference>
<comment type="caution">
    <text evidence="10">The sequence shown here is derived from an EMBL/GenBank/DDBJ whole genome shotgun (WGS) entry which is preliminary data.</text>
</comment>
<dbReference type="Proteomes" id="UP000262878">
    <property type="component" value="Unassembled WGS sequence"/>
</dbReference>
<dbReference type="PANTHER" id="PTHR43163:SF6">
    <property type="entry name" value="DIPEPTIDE TRANSPORT SYSTEM PERMEASE PROTEIN DPPB-RELATED"/>
    <property type="match status" value="1"/>
</dbReference>
<feature type="transmembrane region" description="Helical" evidence="8">
    <location>
        <begin position="101"/>
        <end position="124"/>
    </location>
</feature>
<dbReference type="GO" id="GO:0071916">
    <property type="term" value="F:dipeptide transmembrane transporter activity"/>
    <property type="evidence" value="ECO:0007669"/>
    <property type="project" value="TreeGrafter"/>
</dbReference>
<dbReference type="InterPro" id="IPR045621">
    <property type="entry name" value="BPD_transp_1_N"/>
</dbReference>
<keyword evidence="2 8" id="KW-0813">Transport</keyword>
<dbReference type="PANTHER" id="PTHR43163">
    <property type="entry name" value="DIPEPTIDE TRANSPORT SYSTEM PERMEASE PROTEIN DPPB-RELATED"/>
    <property type="match status" value="1"/>
</dbReference>
<keyword evidence="3" id="KW-1003">Cell membrane</keyword>
<organism evidence="10 11">
    <name type="scientific">Idiomarina baltica</name>
    <dbReference type="NCBI Taxonomy" id="190892"/>
    <lineage>
        <taxon>Bacteria</taxon>
        <taxon>Pseudomonadati</taxon>
        <taxon>Pseudomonadota</taxon>
        <taxon>Gammaproteobacteria</taxon>
        <taxon>Alteromonadales</taxon>
        <taxon>Idiomarinaceae</taxon>
        <taxon>Idiomarina</taxon>
    </lineage>
</organism>
<keyword evidence="6 8" id="KW-0472">Membrane</keyword>
<gene>
    <name evidence="10" type="ORF">DCR58_08280</name>
</gene>
<evidence type="ECO:0000256" key="8">
    <source>
        <dbReference type="RuleBase" id="RU363032"/>
    </source>
</evidence>
<evidence type="ECO:0000259" key="9">
    <source>
        <dbReference type="PROSITE" id="PS50928"/>
    </source>
</evidence>